<feature type="active site" description="Charge relay system" evidence="5">
    <location>
        <position position="283"/>
    </location>
</feature>
<dbReference type="PANTHER" id="PTHR43806:SF67">
    <property type="entry name" value="EGF-LIKE DOMAIN-CONTAINING PROTEIN"/>
    <property type="match status" value="1"/>
</dbReference>
<dbReference type="AlphaFoldDB" id="A0A495WHG2"/>
<dbReference type="SUPFAM" id="SSF52743">
    <property type="entry name" value="Subtilisin-like"/>
    <property type="match status" value="1"/>
</dbReference>
<evidence type="ECO:0000256" key="1">
    <source>
        <dbReference type="ARBA" id="ARBA00011073"/>
    </source>
</evidence>
<dbReference type="PRINTS" id="PR00723">
    <property type="entry name" value="SUBTILISIN"/>
</dbReference>
<keyword evidence="3 5" id="KW-0378">Hydrolase</keyword>
<proteinExistence type="inferred from homology"/>
<feature type="active site" description="Charge relay system" evidence="5">
    <location>
        <position position="494"/>
    </location>
</feature>
<feature type="active site" description="Charge relay system" evidence="5">
    <location>
        <position position="319"/>
    </location>
</feature>
<evidence type="ECO:0000313" key="7">
    <source>
        <dbReference type="EMBL" id="RKT61172.1"/>
    </source>
</evidence>
<dbReference type="GO" id="GO:0004252">
    <property type="term" value="F:serine-type endopeptidase activity"/>
    <property type="evidence" value="ECO:0007669"/>
    <property type="project" value="UniProtKB-UniRule"/>
</dbReference>
<reference evidence="7 8" key="1">
    <citation type="submission" date="2018-10" db="EMBL/GenBank/DDBJ databases">
        <title>Genomic Encyclopedia of Archaeal and Bacterial Type Strains, Phase II (KMG-II): from individual species to whole genera.</title>
        <authorList>
            <person name="Goeker M."/>
        </authorList>
    </citation>
    <scope>NUCLEOTIDE SEQUENCE [LARGE SCALE GENOMIC DNA]</scope>
    <source>
        <strain evidence="7 8">NSB1</strain>
    </source>
</reference>
<keyword evidence="8" id="KW-1185">Reference proteome</keyword>
<protein>
    <submittedName>
        <fullName evidence="7">Ig-like protein group 2</fullName>
    </submittedName>
</protein>
<sequence length="554" mass="61831">MMKVKLFFFVIWEILFLVACQENTKKDNEPLIPEDVVPDKLTIEPESIDLKVGESCQLVVKLNGTPLEGNEVQWTSNSSLLDVDDNGKVTAVDYDEFISGLNIKATVKGGQLFAICRVSVHQLYNYKLRLILKDKGRSEYSLSEPERFLSSRAIERRHKQDIDIDDLDLPISKNYLAQIEEIGGTIIAQSKWLKTVCVQCPDEDLIDKYKELPFVEDVIKVWRGKDREQNQDNYEAYPLYIKNIQDYSFENYAEAWENIALHKGQLLHERGFRGEGIDIAVIDAGFINLPQNSVLNNIRIKGARSFIYEDTNPYNTDEHGIGVVACMATDRSGCYVGTAPDAAYWLLRSEDVISGDYPVEEDYWVAAMEYADSVGVDLVNTSLSYIEYEWPFTSYKYEDMDGRTAMPTRAANIAVDKGIFVVCCAGNGGSWVGTPADSPNVLTVGAVTASGNIGSFTAYGMTVDGRMKPDVMSLGSGVSTIDVNGNVVIKSGTSYASPILCGLVACLWQAYPELTNKQLLDILKRSSDRYVDPALPYGYGICDMEKAFYLAEEM</sequence>
<name>A0A495WHG2_9BACT</name>
<keyword evidence="4 5" id="KW-0720">Serine protease</keyword>
<dbReference type="CDD" id="cd07493">
    <property type="entry name" value="Peptidases_S8_9"/>
    <property type="match status" value="1"/>
</dbReference>
<evidence type="ECO:0000256" key="2">
    <source>
        <dbReference type="ARBA" id="ARBA00022670"/>
    </source>
</evidence>
<dbReference type="GeneID" id="92927369"/>
<dbReference type="InterPro" id="IPR015500">
    <property type="entry name" value="Peptidase_S8_subtilisin-rel"/>
</dbReference>
<organism evidence="7 8">
    <name type="scientific">Coprobacter fastidiosus NSB1 = JCM 33896</name>
    <dbReference type="NCBI Taxonomy" id="1349822"/>
    <lineage>
        <taxon>Bacteria</taxon>
        <taxon>Pseudomonadati</taxon>
        <taxon>Bacteroidota</taxon>
        <taxon>Bacteroidia</taxon>
        <taxon>Bacteroidales</taxon>
        <taxon>Barnesiellaceae</taxon>
        <taxon>Coprobacter</taxon>
    </lineage>
</organism>
<feature type="domain" description="Peptidase S8/S53" evidence="6">
    <location>
        <begin position="274"/>
        <end position="540"/>
    </location>
</feature>
<accession>A0A495WHG2</accession>
<evidence type="ECO:0000313" key="8">
    <source>
        <dbReference type="Proteomes" id="UP000269493"/>
    </source>
</evidence>
<dbReference type="InterPro" id="IPR050131">
    <property type="entry name" value="Peptidase_S8_subtilisin-like"/>
</dbReference>
<dbReference type="Gene3D" id="2.60.40.1080">
    <property type="match status" value="1"/>
</dbReference>
<dbReference type="InterPro" id="IPR036852">
    <property type="entry name" value="Peptidase_S8/S53_dom_sf"/>
</dbReference>
<evidence type="ECO:0000259" key="6">
    <source>
        <dbReference type="Pfam" id="PF00082"/>
    </source>
</evidence>
<evidence type="ECO:0000256" key="3">
    <source>
        <dbReference type="ARBA" id="ARBA00022801"/>
    </source>
</evidence>
<dbReference type="InterPro" id="IPR000209">
    <property type="entry name" value="Peptidase_S8/S53_dom"/>
</dbReference>
<dbReference type="RefSeq" id="WP_031258033.1">
    <property type="nucleotide sequence ID" value="NZ_RBXN01000001.1"/>
</dbReference>
<dbReference type="GO" id="GO:0006508">
    <property type="term" value="P:proteolysis"/>
    <property type="evidence" value="ECO:0007669"/>
    <property type="project" value="UniProtKB-KW"/>
</dbReference>
<comment type="similarity">
    <text evidence="1 5">Belongs to the peptidase S8 family.</text>
</comment>
<gene>
    <name evidence="7" type="ORF">BC742_0214</name>
</gene>
<evidence type="ECO:0000256" key="5">
    <source>
        <dbReference type="PROSITE-ProRule" id="PRU01240"/>
    </source>
</evidence>
<dbReference type="Gene3D" id="3.40.50.200">
    <property type="entry name" value="Peptidase S8/S53 domain"/>
    <property type="match status" value="1"/>
</dbReference>
<comment type="caution">
    <text evidence="7">The sequence shown here is derived from an EMBL/GenBank/DDBJ whole genome shotgun (WGS) entry which is preliminary data.</text>
</comment>
<dbReference type="Proteomes" id="UP000269493">
    <property type="component" value="Unassembled WGS sequence"/>
</dbReference>
<dbReference type="PROSITE" id="PS00018">
    <property type="entry name" value="EF_HAND_1"/>
    <property type="match status" value="1"/>
</dbReference>
<dbReference type="PROSITE" id="PS51892">
    <property type="entry name" value="SUBTILASE"/>
    <property type="match status" value="1"/>
</dbReference>
<keyword evidence="2 5" id="KW-0645">Protease</keyword>
<dbReference type="EMBL" id="RBXN01000001">
    <property type="protein sequence ID" value="RKT61172.1"/>
    <property type="molecule type" value="Genomic_DNA"/>
</dbReference>
<dbReference type="Pfam" id="PF00082">
    <property type="entry name" value="Peptidase_S8"/>
    <property type="match status" value="1"/>
</dbReference>
<evidence type="ECO:0000256" key="4">
    <source>
        <dbReference type="ARBA" id="ARBA00022825"/>
    </source>
</evidence>
<dbReference type="PANTHER" id="PTHR43806">
    <property type="entry name" value="PEPTIDASE S8"/>
    <property type="match status" value="1"/>
</dbReference>
<dbReference type="OrthoDB" id="9792152at2"/>
<dbReference type="InterPro" id="IPR018247">
    <property type="entry name" value="EF_Hand_1_Ca_BS"/>
</dbReference>